<dbReference type="HOGENOM" id="CLU_2427715_0_0_1"/>
<dbReference type="InParanoid" id="A0A0D0BP77"/>
<feature type="compositionally biased region" description="Low complexity" evidence="1">
    <location>
        <begin position="67"/>
        <end position="81"/>
    </location>
</feature>
<accession>A0A0D0BP77</accession>
<protein>
    <submittedName>
        <fullName evidence="2">Uncharacterized protein</fullName>
    </submittedName>
</protein>
<proteinExistence type="predicted"/>
<evidence type="ECO:0000256" key="1">
    <source>
        <dbReference type="SAM" id="MobiDB-lite"/>
    </source>
</evidence>
<feature type="region of interest" description="Disordered" evidence="1">
    <location>
        <begin position="26"/>
        <end position="91"/>
    </location>
</feature>
<feature type="compositionally biased region" description="Basic and acidic residues" evidence="1">
    <location>
        <begin position="27"/>
        <end position="39"/>
    </location>
</feature>
<name>A0A0D0BP77_9AGAM</name>
<evidence type="ECO:0000313" key="2">
    <source>
        <dbReference type="EMBL" id="KIK73347.1"/>
    </source>
</evidence>
<reference evidence="2 3" key="1">
    <citation type="submission" date="2014-04" db="EMBL/GenBank/DDBJ databases">
        <authorList>
            <consortium name="DOE Joint Genome Institute"/>
            <person name="Kuo A."/>
            <person name="Kohler A."/>
            <person name="Jargeat P."/>
            <person name="Nagy L.G."/>
            <person name="Floudas D."/>
            <person name="Copeland A."/>
            <person name="Barry K.W."/>
            <person name="Cichocki N."/>
            <person name="Veneault-Fourrey C."/>
            <person name="LaButti K."/>
            <person name="Lindquist E.A."/>
            <person name="Lipzen A."/>
            <person name="Lundell T."/>
            <person name="Morin E."/>
            <person name="Murat C."/>
            <person name="Sun H."/>
            <person name="Tunlid A."/>
            <person name="Henrissat B."/>
            <person name="Grigoriev I.V."/>
            <person name="Hibbett D.S."/>
            <person name="Martin F."/>
            <person name="Nordberg H.P."/>
            <person name="Cantor M.N."/>
            <person name="Hua S.X."/>
        </authorList>
    </citation>
    <scope>NUCLEOTIDE SEQUENCE [LARGE SCALE GENOMIC DNA]</scope>
    <source>
        <strain evidence="2 3">Ve08.2h10</strain>
    </source>
</reference>
<organism evidence="2 3">
    <name type="scientific">Paxillus rubicundulus Ve08.2h10</name>
    <dbReference type="NCBI Taxonomy" id="930991"/>
    <lineage>
        <taxon>Eukaryota</taxon>
        <taxon>Fungi</taxon>
        <taxon>Dikarya</taxon>
        <taxon>Basidiomycota</taxon>
        <taxon>Agaricomycotina</taxon>
        <taxon>Agaricomycetes</taxon>
        <taxon>Agaricomycetidae</taxon>
        <taxon>Boletales</taxon>
        <taxon>Paxilineae</taxon>
        <taxon>Paxillaceae</taxon>
        <taxon>Paxillus</taxon>
    </lineage>
</organism>
<keyword evidence="3" id="KW-1185">Reference proteome</keyword>
<sequence length="91" mass="9642">MHQLRQRVDNLVAAKRQADMDMNLLPKEVKELRSNEPKSHVSQALHAHAGLPISEVGPSTSNAGPPASQADLSSSLDGALSFVPSDSGSEK</sequence>
<dbReference type="Proteomes" id="UP000054538">
    <property type="component" value="Unassembled WGS sequence"/>
</dbReference>
<evidence type="ECO:0000313" key="3">
    <source>
        <dbReference type="Proteomes" id="UP000054538"/>
    </source>
</evidence>
<dbReference type="AlphaFoldDB" id="A0A0D0BP77"/>
<reference evidence="3" key="2">
    <citation type="submission" date="2015-01" db="EMBL/GenBank/DDBJ databases">
        <title>Evolutionary Origins and Diversification of the Mycorrhizal Mutualists.</title>
        <authorList>
            <consortium name="DOE Joint Genome Institute"/>
            <consortium name="Mycorrhizal Genomics Consortium"/>
            <person name="Kohler A."/>
            <person name="Kuo A."/>
            <person name="Nagy L.G."/>
            <person name="Floudas D."/>
            <person name="Copeland A."/>
            <person name="Barry K.W."/>
            <person name="Cichocki N."/>
            <person name="Veneault-Fourrey C."/>
            <person name="LaButti K."/>
            <person name="Lindquist E.A."/>
            <person name="Lipzen A."/>
            <person name="Lundell T."/>
            <person name="Morin E."/>
            <person name="Murat C."/>
            <person name="Riley R."/>
            <person name="Ohm R."/>
            <person name="Sun H."/>
            <person name="Tunlid A."/>
            <person name="Henrissat B."/>
            <person name="Grigoriev I.V."/>
            <person name="Hibbett D.S."/>
            <person name="Martin F."/>
        </authorList>
    </citation>
    <scope>NUCLEOTIDE SEQUENCE [LARGE SCALE GENOMIC DNA]</scope>
    <source>
        <strain evidence="3">Ve08.2h10</strain>
    </source>
</reference>
<gene>
    <name evidence="2" type="ORF">PAXRUDRAFT_20962</name>
</gene>
<dbReference type="EMBL" id="KN829853">
    <property type="protein sequence ID" value="KIK73347.1"/>
    <property type="molecule type" value="Genomic_DNA"/>
</dbReference>